<proteinExistence type="predicted"/>
<protein>
    <recommendedName>
        <fullName evidence="3">UDP-glucose 4-epimerase</fullName>
    </recommendedName>
</protein>
<gene>
    <name evidence="1" type="ORF">GCM10010211_85020</name>
</gene>
<dbReference type="InterPro" id="IPR036291">
    <property type="entry name" value="NAD(P)-bd_dom_sf"/>
</dbReference>
<evidence type="ECO:0000313" key="2">
    <source>
        <dbReference type="Proteomes" id="UP000654471"/>
    </source>
</evidence>
<evidence type="ECO:0008006" key="3">
    <source>
        <dbReference type="Google" id="ProtNLM"/>
    </source>
</evidence>
<evidence type="ECO:0000313" key="1">
    <source>
        <dbReference type="EMBL" id="GGV04916.1"/>
    </source>
</evidence>
<dbReference type="EMBL" id="BMRP01000103">
    <property type="protein sequence ID" value="GGV04916.1"/>
    <property type="molecule type" value="Genomic_DNA"/>
</dbReference>
<comment type="caution">
    <text evidence="1">The sequence shown here is derived from an EMBL/GenBank/DDBJ whole genome shotgun (WGS) entry which is preliminary data.</text>
</comment>
<dbReference type="Proteomes" id="UP000654471">
    <property type="component" value="Unassembled WGS sequence"/>
</dbReference>
<keyword evidence="2" id="KW-1185">Reference proteome</keyword>
<dbReference type="SUPFAM" id="SSF51735">
    <property type="entry name" value="NAD(P)-binding Rossmann-fold domains"/>
    <property type="match status" value="1"/>
</dbReference>
<sequence>MGTGTSTTVFELAAAFNAVVDTPVVINNGPPRPGDLAGAYTLADRAGKILDWYPRWSIEDGIRHSLEWAEKRDHIRGASYVCLQP</sequence>
<dbReference type="RefSeq" id="WP_189308736.1">
    <property type="nucleotide sequence ID" value="NZ_BMRP01000103.1"/>
</dbReference>
<name>A0ABQ2VRP8_9ACTN</name>
<accession>A0ABQ2VRP8</accession>
<dbReference type="Gene3D" id="3.90.25.10">
    <property type="entry name" value="UDP-galactose 4-epimerase, domain 1"/>
    <property type="match status" value="1"/>
</dbReference>
<organism evidence="1 2">
    <name type="scientific">Streptomyces albospinus</name>
    <dbReference type="NCBI Taxonomy" id="285515"/>
    <lineage>
        <taxon>Bacteria</taxon>
        <taxon>Bacillati</taxon>
        <taxon>Actinomycetota</taxon>
        <taxon>Actinomycetes</taxon>
        <taxon>Kitasatosporales</taxon>
        <taxon>Streptomycetaceae</taxon>
        <taxon>Streptomyces</taxon>
    </lineage>
</organism>
<reference evidence="2" key="1">
    <citation type="journal article" date="2019" name="Int. J. Syst. Evol. Microbiol.">
        <title>The Global Catalogue of Microorganisms (GCM) 10K type strain sequencing project: providing services to taxonomists for standard genome sequencing and annotation.</title>
        <authorList>
            <consortium name="The Broad Institute Genomics Platform"/>
            <consortium name="The Broad Institute Genome Sequencing Center for Infectious Disease"/>
            <person name="Wu L."/>
            <person name="Ma J."/>
        </authorList>
    </citation>
    <scope>NUCLEOTIDE SEQUENCE [LARGE SCALE GENOMIC DNA]</scope>
    <source>
        <strain evidence="2">JCM 3399</strain>
    </source>
</reference>